<proteinExistence type="predicted"/>
<dbReference type="PANTHER" id="PTHR24421">
    <property type="entry name" value="NITRATE/NITRITE SENSOR PROTEIN NARX-RELATED"/>
    <property type="match status" value="1"/>
</dbReference>
<evidence type="ECO:0000256" key="4">
    <source>
        <dbReference type="ARBA" id="ARBA00022679"/>
    </source>
</evidence>
<evidence type="ECO:0000256" key="5">
    <source>
        <dbReference type="ARBA" id="ARBA00022741"/>
    </source>
</evidence>
<feature type="transmembrane region" description="Helical" evidence="9">
    <location>
        <begin position="439"/>
        <end position="463"/>
    </location>
</feature>
<feature type="domain" description="Histidine kinase/HSP90-like ATPase" evidence="10">
    <location>
        <begin position="311"/>
        <end position="400"/>
    </location>
</feature>
<keyword evidence="9" id="KW-1133">Transmembrane helix</keyword>
<evidence type="ECO:0000313" key="12">
    <source>
        <dbReference type="EMBL" id="GAA3996814.1"/>
    </source>
</evidence>
<keyword evidence="8" id="KW-0902">Two-component regulatory system</keyword>
<reference evidence="13" key="1">
    <citation type="journal article" date="2019" name="Int. J. Syst. Evol. Microbiol.">
        <title>The Global Catalogue of Microorganisms (GCM) 10K type strain sequencing project: providing services to taxonomists for standard genome sequencing and annotation.</title>
        <authorList>
            <consortium name="The Broad Institute Genomics Platform"/>
            <consortium name="The Broad Institute Genome Sequencing Center for Infectious Disease"/>
            <person name="Wu L."/>
            <person name="Ma J."/>
        </authorList>
    </citation>
    <scope>NUCLEOTIDE SEQUENCE [LARGE SCALE GENOMIC DNA]</scope>
    <source>
        <strain evidence="13">JCM 16924</strain>
    </source>
</reference>
<dbReference type="RefSeq" id="WP_345564642.1">
    <property type="nucleotide sequence ID" value="NZ_BAAAZX010000009.1"/>
</dbReference>
<name>A0ABP7RFT1_9ACTN</name>
<accession>A0ABP7RFT1</accession>
<dbReference type="Pfam" id="PF02518">
    <property type="entry name" value="HATPase_c"/>
    <property type="match status" value="1"/>
</dbReference>
<evidence type="ECO:0000256" key="8">
    <source>
        <dbReference type="ARBA" id="ARBA00023012"/>
    </source>
</evidence>
<evidence type="ECO:0000256" key="7">
    <source>
        <dbReference type="ARBA" id="ARBA00022840"/>
    </source>
</evidence>
<dbReference type="CDD" id="cd16917">
    <property type="entry name" value="HATPase_UhpB-NarQ-NarX-like"/>
    <property type="match status" value="1"/>
</dbReference>
<sequence length="555" mass="60207">MKGSVTAIAPPGTPPAERQRPLRRRLITSLLVWLALNLSALGLSSGFPEGLNRWWQILIGAVVTGVAVWLHQSRPLVSFVLCLALWWTLGTLDDDLGSTVVSPYLPAVFIMSFMVGRLPVATPLVLQALGGTILVGSGLAVAVQLSLPMWFVLLTVLVFACLLPWLTGRYWQQRHELQLAGWERARQMETQQRILIDQARLRERARIAEDMHDSLGHELSLIALRAGALQVAPGVSESFRSGAGELRESTARAMEHLRDIIGVLREDDTETPLDPSRSGIGALIDRTRASGVPVTLEHVGEAEQLPAMTDKALYRVVQESLTNAIKHAPGAAVTVCLEYRPIEVMVRVRNGPPTEPPSDDRPSGRRGLIGLQERARLAGGRLYAAALPDGGFEVTARLPRVPEALEALKAGEAPEWLSPSAGSTEGGLADATMHVRRRFITAVALPLGLFVLLVVGIIGYYAYLSTSTTLAPKDFDGLRVGQSKAEVNRVLPENDMNDPPSEELPVPAGASCHYYRSSGALFVQVDVYRLCFADGRLVAKDVITAESRAPVDHDA</sequence>
<keyword evidence="13" id="KW-1185">Reference proteome</keyword>
<comment type="catalytic activity">
    <reaction evidence="1">
        <text>ATP + protein L-histidine = ADP + protein N-phospho-L-histidine.</text>
        <dbReference type="EC" id="2.7.13.3"/>
    </reaction>
</comment>
<dbReference type="SUPFAM" id="SSF55874">
    <property type="entry name" value="ATPase domain of HSP90 chaperone/DNA topoisomerase II/histidine kinase"/>
    <property type="match status" value="1"/>
</dbReference>
<feature type="transmembrane region" description="Helical" evidence="9">
    <location>
        <begin position="123"/>
        <end position="143"/>
    </location>
</feature>
<gene>
    <name evidence="12" type="ORF">GCM10022232_37190</name>
</gene>
<organism evidence="12 13">
    <name type="scientific">Streptomyces plumbiresistens</name>
    <dbReference type="NCBI Taxonomy" id="511811"/>
    <lineage>
        <taxon>Bacteria</taxon>
        <taxon>Bacillati</taxon>
        <taxon>Actinomycetota</taxon>
        <taxon>Actinomycetes</taxon>
        <taxon>Kitasatosporales</taxon>
        <taxon>Streptomycetaceae</taxon>
        <taxon>Streptomyces</taxon>
    </lineage>
</organism>
<comment type="caution">
    <text evidence="12">The sequence shown here is derived from an EMBL/GenBank/DDBJ whole genome shotgun (WGS) entry which is preliminary data.</text>
</comment>
<dbReference type="Pfam" id="PF07730">
    <property type="entry name" value="HisKA_3"/>
    <property type="match status" value="1"/>
</dbReference>
<dbReference type="Gene3D" id="3.30.565.10">
    <property type="entry name" value="Histidine kinase-like ATPase, C-terminal domain"/>
    <property type="match status" value="1"/>
</dbReference>
<dbReference type="Gene3D" id="1.20.5.1930">
    <property type="match status" value="1"/>
</dbReference>
<feature type="domain" description="Signal transduction histidine kinase subgroup 3 dimerisation and phosphoacceptor" evidence="11">
    <location>
        <begin position="203"/>
        <end position="268"/>
    </location>
</feature>
<keyword evidence="9" id="KW-0472">Membrane</keyword>
<keyword evidence="4" id="KW-0808">Transferase</keyword>
<dbReference type="EC" id="2.7.13.3" evidence="2"/>
<dbReference type="EMBL" id="BAAAZX010000009">
    <property type="protein sequence ID" value="GAA3996814.1"/>
    <property type="molecule type" value="Genomic_DNA"/>
</dbReference>
<evidence type="ECO:0000256" key="2">
    <source>
        <dbReference type="ARBA" id="ARBA00012438"/>
    </source>
</evidence>
<keyword evidence="3" id="KW-0597">Phosphoprotein</keyword>
<evidence type="ECO:0000259" key="10">
    <source>
        <dbReference type="Pfam" id="PF02518"/>
    </source>
</evidence>
<dbReference type="PANTHER" id="PTHR24421:SF10">
    <property type="entry name" value="NITRATE_NITRITE SENSOR PROTEIN NARQ"/>
    <property type="match status" value="1"/>
</dbReference>
<dbReference type="InterPro" id="IPR011712">
    <property type="entry name" value="Sig_transdc_His_kin_sub3_dim/P"/>
</dbReference>
<keyword evidence="7" id="KW-0067">ATP-binding</keyword>
<protein>
    <recommendedName>
        <fullName evidence="2">histidine kinase</fullName>
        <ecNumber evidence="2">2.7.13.3</ecNumber>
    </recommendedName>
</protein>
<dbReference type="GO" id="GO:0016301">
    <property type="term" value="F:kinase activity"/>
    <property type="evidence" value="ECO:0007669"/>
    <property type="project" value="UniProtKB-KW"/>
</dbReference>
<keyword evidence="6 12" id="KW-0418">Kinase</keyword>
<evidence type="ECO:0000256" key="9">
    <source>
        <dbReference type="SAM" id="Phobius"/>
    </source>
</evidence>
<feature type="transmembrane region" description="Helical" evidence="9">
    <location>
        <begin position="149"/>
        <end position="167"/>
    </location>
</feature>
<evidence type="ECO:0000259" key="11">
    <source>
        <dbReference type="Pfam" id="PF07730"/>
    </source>
</evidence>
<feature type="transmembrane region" description="Helical" evidence="9">
    <location>
        <begin position="75"/>
        <end position="92"/>
    </location>
</feature>
<feature type="transmembrane region" description="Helical" evidence="9">
    <location>
        <begin position="53"/>
        <end position="70"/>
    </location>
</feature>
<evidence type="ECO:0000256" key="3">
    <source>
        <dbReference type="ARBA" id="ARBA00022553"/>
    </source>
</evidence>
<dbReference type="InterPro" id="IPR003594">
    <property type="entry name" value="HATPase_dom"/>
</dbReference>
<dbReference type="Proteomes" id="UP001500456">
    <property type="component" value="Unassembled WGS sequence"/>
</dbReference>
<evidence type="ECO:0000313" key="13">
    <source>
        <dbReference type="Proteomes" id="UP001500456"/>
    </source>
</evidence>
<evidence type="ECO:0000256" key="1">
    <source>
        <dbReference type="ARBA" id="ARBA00000085"/>
    </source>
</evidence>
<dbReference type="InterPro" id="IPR036890">
    <property type="entry name" value="HATPase_C_sf"/>
</dbReference>
<evidence type="ECO:0000256" key="6">
    <source>
        <dbReference type="ARBA" id="ARBA00022777"/>
    </source>
</evidence>
<feature type="transmembrane region" description="Helical" evidence="9">
    <location>
        <begin position="26"/>
        <end position="47"/>
    </location>
</feature>
<dbReference type="InterPro" id="IPR050482">
    <property type="entry name" value="Sensor_HK_TwoCompSys"/>
</dbReference>
<keyword evidence="9" id="KW-0812">Transmembrane</keyword>
<feature type="transmembrane region" description="Helical" evidence="9">
    <location>
        <begin position="98"/>
        <end position="116"/>
    </location>
</feature>
<keyword evidence="5" id="KW-0547">Nucleotide-binding</keyword>